<dbReference type="Proteomes" id="UP000018362">
    <property type="component" value="Unassembled WGS sequence"/>
</dbReference>
<dbReference type="EMBL" id="CBCJ010000163">
    <property type="protein sequence ID" value="CDA71252.1"/>
    <property type="molecule type" value="Genomic_DNA"/>
</dbReference>
<feature type="region of interest" description="Disordered" evidence="1">
    <location>
        <begin position="255"/>
        <end position="304"/>
    </location>
</feature>
<comment type="caution">
    <text evidence="3">The sequence shown here is derived from an EMBL/GenBank/DDBJ whole genome shotgun (WGS) entry which is preliminary data.</text>
</comment>
<evidence type="ECO:0000313" key="4">
    <source>
        <dbReference type="Proteomes" id="UP000018362"/>
    </source>
</evidence>
<feature type="domain" description="MobA/VirD2-like nuclease" evidence="2">
    <location>
        <begin position="17"/>
        <end position="146"/>
    </location>
</feature>
<evidence type="ECO:0000259" key="2">
    <source>
        <dbReference type="Pfam" id="PF03432"/>
    </source>
</evidence>
<feature type="compositionally biased region" description="Basic residues" evidence="1">
    <location>
        <begin position="294"/>
        <end position="304"/>
    </location>
</feature>
<organism evidence="3 4">
    <name type="scientific">Phocaeicola coprocola CAG:162</name>
    <dbReference type="NCBI Taxonomy" id="1263040"/>
    <lineage>
        <taxon>Bacteria</taxon>
        <taxon>Pseudomonadati</taxon>
        <taxon>Bacteroidota</taxon>
        <taxon>Bacteroidia</taxon>
        <taxon>Bacteroidales</taxon>
        <taxon>Bacteroidaceae</taxon>
        <taxon>Phocaeicola</taxon>
    </lineage>
</organism>
<name>R6D0U2_9BACT</name>
<protein>
    <recommendedName>
        <fullName evidence="2">MobA/VirD2-like nuclease domain-containing protein</fullName>
    </recommendedName>
</protein>
<reference evidence="3" key="1">
    <citation type="submission" date="2012-11" db="EMBL/GenBank/DDBJ databases">
        <title>Dependencies among metagenomic species, viruses, plasmids and units of genetic variation.</title>
        <authorList>
            <person name="Nielsen H.B."/>
            <person name="Almeida M."/>
            <person name="Juncker A.S."/>
            <person name="Rasmussen S."/>
            <person name="Li J."/>
            <person name="Sunagawa S."/>
            <person name="Plichta D."/>
            <person name="Gautier L."/>
            <person name="Le Chatelier E."/>
            <person name="Peletier E."/>
            <person name="Bonde I."/>
            <person name="Nielsen T."/>
            <person name="Manichanh C."/>
            <person name="Arumugam M."/>
            <person name="Batto J."/>
            <person name="Santos M.B.Q.D."/>
            <person name="Blom N."/>
            <person name="Borruel N."/>
            <person name="Burgdorf K.S."/>
            <person name="Boumezbeur F."/>
            <person name="Casellas F."/>
            <person name="Dore J."/>
            <person name="Guarner F."/>
            <person name="Hansen T."/>
            <person name="Hildebrand F."/>
            <person name="Kaas R.S."/>
            <person name="Kennedy S."/>
            <person name="Kristiansen K."/>
            <person name="Kultima J.R."/>
            <person name="Leonard P."/>
            <person name="Levenez F."/>
            <person name="Lund O."/>
            <person name="Moumen B."/>
            <person name="Le Paslier D."/>
            <person name="Pons N."/>
            <person name="Pedersen O."/>
            <person name="Prifti E."/>
            <person name="Qin J."/>
            <person name="Raes J."/>
            <person name="Tap J."/>
            <person name="Tims S."/>
            <person name="Ussery D.W."/>
            <person name="Yamada T."/>
            <person name="MetaHit consortium"/>
            <person name="Renault P."/>
            <person name="Sicheritz-Ponten T."/>
            <person name="Bork P."/>
            <person name="Wang J."/>
            <person name="Brunak S."/>
            <person name="Ehrlich S.D."/>
        </authorList>
    </citation>
    <scope>NUCLEOTIDE SEQUENCE [LARGE SCALE GENOMIC DNA]</scope>
</reference>
<gene>
    <name evidence="3" type="ORF">BN509_02213</name>
</gene>
<dbReference type="Pfam" id="PF03432">
    <property type="entry name" value="Relaxase"/>
    <property type="match status" value="1"/>
</dbReference>
<dbReference type="InterPro" id="IPR005094">
    <property type="entry name" value="Endonuclease_MobA/VirD2"/>
</dbReference>
<dbReference type="RefSeq" id="WP_022126332.1">
    <property type="nucleotide sequence ID" value="NZ_FR881024.1"/>
</dbReference>
<accession>R6D0U2</accession>
<proteinExistence type="predicted"/>
<evidence type="ECO:0000313" key="3">
    <source>
        <dbReference type="EMBL" id="CDA71252.1"/>
    </source>
</evidence>
<evidence type="ECO:0000256" key="1">
    <source>
        <dbReference type="SAM" id="MobiDB-lite"/>
    </source>
</evidence>
<dbReference type="AlphaFoldDB" id="R6D0U2"/>
<sequence length="304" mass="34746">MIAKIVKGSGFREVTGYIIDSKKDARIIAHAGLFIEDVNTITKAFEAQAGMNPKVSRPVGHIALGFSKEDESRLTSRIMAEIALEYMGRMGIRNTQFFIARHFDKEHPHIHIAYNRIDNDGRTISDKNERLRSARICKELTLKYGLHMAKGKDHVKTERLREPDKTKYELYSLLKTEVRKAGNWKELITGLNEKGVDVRFKYKGKSDEVQGIVFIMNGYSFSGSKIDRQFSYSKIDTALKTPSYSETKRQVVVQSEPAYQQESPGNDLYSGSLGLFTPNPQTEQPEGYPDDYLRKKKKKKQRKP</sequence>